<sequence length="128" mass="14028">MIPKLWSLVGIRLYERYPPEEDSSSSTATSIATYMGMRFPKVSPLISGNYHIETIILGANVGTCPGQLQVDKNNQSGDIPNLGGQFISVDLTYTTHRLAGTNENTELGRSRFREILNSPSSSADAVRH</sequence>
<dbReference type="EMBL" id="JBBPBM010000012">
    <property type="protein sequence ID" value="KAK8562244.1"/>
    <property type="molecule type" value="Genomic_DNA"/>
</dbReference>
<comment type="caution">
    <text evidence="1">The sequence shown here is derived from an EMBL/GenBank/DDBJ whole genome shotgun (WGS) entry which is preliminary data.</text>
</comment>
<accession>A0ABR2EJS3</accession>
<reference evidence="1 2" key="1">
    <citation type="journal article" date="2024" name="G3 (Bethesda)">
        <title>Genome assembly of Hibiscus sabdariffa L. provides insights into metabolisms of medicinal natural products.</title>
        <authorList>
            <person name="Kim T."/>
        </authorList>
    </citation>
    <scope>NUCLEOTIDE SEQUENCE [LARGE SCALE GENOMIC DNA]</scope>
    <source>
        <strain evidence="1">TK-2024</strain>
        <tissue evidence="1">Old leaves</tissue>
    </source>
</reference>
<evidence type="ECO:0000313" key="1">
    <source>
        <dbReference type="EMBL" id="KAK8562244.1"/>
    </source>
</evidence>
<proteinExistence type="predicted"/>
<keyword evidence="2" id="KW-1185">Reference proteome</keyword>
<organism evidence="1 2">
    <name type="scientific">Hibiscus sabdariffa</name>
    <name type="common">roselle</name>
    <dbReference type="NCBI Taxonomy" id="183260"/>
    <lineage>
        <taxon>Eukaryota</taxon>
        <taxon>Viridiplantae</taxon>
        <taxon>Streptophyta</taxon>
        <taxon>Embryophyta</taxon>
        <taxon>Tracheophyta</taxon>
        <taxon>Spermatophyta</taxon>
        <taxon>Magnoliopsida</taxon>
        <taxon>eudicotyledons</taxon>
        <taxon>Gunneridae</taxon>
        <taxon>Pentapetalae</taxon>
        <taxon>rosids</taxon>
        <taxon>malvids</taxon>
        <taxon>Malvales</taxon>
        <taxon>Malvaceae</taxon>
        <taxon>Malvoideae</taxon>
        <taxon>Hibiscus</taxon>
    </lineage>
</organism>
<evidence type="ECO:0000313" key="2">
    <source>
        <dbReference type="Proteomes" id="UP001472677"/>
    </source>
</evidence>
<dbReference type="Proteomes" id="UP001472677">
    <property type="component" value="Unassembled WGS sequence"/>
</dbReference>
<name>A0ABR2EJS3_9ROSI</name>
<gene>
    <name evidence="1" type="ORF">V6N12_010330</name>
</gene>
<protein>
    <submittedName>
        <fullName evidence="1">Uncharacterized protein</fullName>
    </submittedName>
</protein>